<dbReference type="AlphaFoldDB" id="A0A0F9LMP6"/>
<evidence type="ECO:0000256" key="1">
    <source>
        <dbReference type="SAM" id="MobiDB-lite"/>
    </source>
</evidence>
<dbReference type="EMBL" id="LAZR01006112">
    <property type="protein sequence ID" value="KKM94648.1"/>
    <property type="molecule type" value="Genomic_DNA"/>
</dbReference>
<reference evidence="2" key="1">
    <citation type="journal article" date="2015" name="Nature">
        <title>Complex archaea that bridge the gap between prokaryotes and eukaryotes.</title>
        <authorList>
            <person name="Spang A."/>
            <person name="Saw J.H."/>
            <person name="Jorgensen S.L."/>
            <person name="Zaremba-Niedzwiedzka K."/>
            <person name="Martijn J."/>
            <person name="Lind A.E."/>
            <person name="van Eijk R."/>
            <person name="Schleper C."/>
            <person name="Guy L."/>
            <person name="Ettema T.J."/>
        </authorList>
    </citation>
    <scope>NUCLEOTIDE SEQUENCE</scope>
</reference>
<proteinExistence type="predicted"/>
<accession>A0A0F9LMP6</accession>
<feature type="region of interest" description="Disordered" evidence="1">
    <location>
        <begin position="41"/>
        <end position="65"/>
    </location>
</feature>
<evidence type="ECO:0000313" key="2">
    <source>
        <dbReference type="EMBL" id="KKM94648.1"/>
    </source>
</evidence>
<name>A0A0F9LMP6_9ZZZZ</name>
<gene>
    <name evidence="2" type="ORF">LCGC14_1196200</name>
</gene>
<comment type="caution">
    <text evidence="2">The sequence shown here is derived from an EMBL/GenBank/DDBJ whole genome shotgun (WGS) entry which is preliminary data.</text>
</comment>
<protein>
    <submittedName>
        <fullName evidence="2">Uncharacterized protein</fullName>
    </submittedName>
</protein>
<sequence length="65" mass="7479">MGDLDNRQEHLSLLSETGRIRLTKEQRDTIERQLRGVHLTLDEPAKPDSEATMDLPILARKKGRK</sequence>
<organism evidence="2">
    <name type="scientific">marine sediment metagenome</name>
    <dbReference type="NCBI Taxonomy" id="412755"/>
    <lineage>
        <taxon>unclassified sequences</taxon>
        <taxon>metagenomes</taxon>
        <taxon>ecological metagenomes</taxon>
    </lineage>
</organism>